<dbReference type="PANTHER" id="PTHR10947:SF0">
    <property type="entry name" value="PHENYLALANINE--TRNA LIGASE BETA SUBUNIT"/>
    <property type="match status" value="1"/>
</dbReference>
<evidence type="ECO:0000256" key="4">
    <source>
        <dbReference type="ARBA" id="ARBA00011209"/>
    </source>
</evidence>
<dbReference type="GO" id="GO:0006432">
    <property type="term" value="P:phenylalanyl-tRNA aminoacylation"/>
    <property type="evidence" value="ECO:0007669"/>
    <property type="project" value="InterPro"/>
</dbReference>
<dbReference type="FunFam" id="3.50.40.10:FF:000002">
    <property type="entry name" value="phenylalanine--tRNA ligase beta subunit"/>
    <property type="match status" value="1"/>
</dbReference>
<reference evidence="17" key="1">
    <citation type="submission" date="2021-12" db="EMBL/GenBank/DDBJ databases">
        <title>Prjna785345.</title>
        <authorList>
            <person name="Rujirawat T."/>
            <person name="Krajaejun T."/>
        </authorList>
    </citation>
    <scope>NUCLEOTIDE SEQUENCE</scope>
    <source>
        <strain evidence="17">Pi057C3</strain>
    </source>
</reference>
<dbReference type="SMART" id="SM00873">
    <property type="entry name" value="B3_4"/>
    <property type="match status" value="1"/>
</dbReference>
<name>A0AAD5M856_PYTIN</name>
<dbReference type="GO" id="GO:0003723">
    <property type="term" value="F:RNA binding"/>
    <property type="evidence" value="ECO:0007669"/>
    <property type="project" value="InterPro"/>
</dbReference>
<dbReference type="SMART" id="SM00874">
    <property type="entry name" value="B5"/>
    <property type="match status" value="1"/>
</dbReference>
<dbReference type="Gene3D" id="3.30.930.10">
    <property type="entry name" value="Bira Bifunctional Protein, Domain 2"/>
    <property type="match status" value="1"/>
</dbReference>
<evidence type="ECO:0000259" key="16">
    <source>
        <dbReference type="PROSITE" id="PS51483"/>
    </source>
</evidence>
<dbReference type="Pfam" id="PF17759">
    <property type="entry name" value="tRNA_synthFbeta"/>
    <property type="match status" value="1"/>
</dbReference>
<evidence type="ECO:0000256" key="5">
    <source>
        <dbReference type="ARBA" id="ARBA00012814"/>
    </source>
</evidence>
<dbReference type="Pfam" id="PF03484">
    <property type="entry name" value="B5"/>
    <property type="match status" value="1"/>
</dbReference>
<keyword evidence="8" id="KW-0479">Metal-binding</keyword>
<dbReference type="EMBL" id="JAKCXM010000015">
    <property type="protein sequence ID" value="KAJ0408027.1"/>
    <property type="molecule type" value="Genomic_DNA"/>
</dbReference>
<comment type="subcellular location">
    <subcellularLocation>
        <location evidence="2">Cytoplasm</location>
    </subcellularLocation>
</comment>
<keyword evidence="7" id="KW-0436">Ligase</keyword>
<evidence type="ECO:0000256" key="12">
    <source>
        <dbReference type="ARBA" id="ARBA00022917"/>
    </source>
</evidence>
<comment type="cofactor">
    <cofactor evidence="1">
        <name>Mg(2+)</name>
        <dbReference type="ChEBI" id="CHEBI:18420"/>
    </cofactor>
</comment>
<evidence type="ECO:0000256" key="8">
    <source>
        <dbReference type="ARBA" id="ARBA00022723"/>
    </source>
</evidence>
<evidence type="ECO:0000313" key="18">
    <source>
        <dbReference type="Proteomes" id="UP001209570"/>
    </source>
</evidence>
<evidence type="ECO:0000256" key="13">
    <source>
        <dbReference type="ARBA" id="ARBA00023146"/>
    </source>
</evidence>
<keyword evidence="9" id="KW-0547">Nucleotide-binding</keyword>
<dbReference type="FunFam" id="3.30.930.10:FF:000084">
    <property type="entry name" value="Phenylalanine-tRNA ligase, beta subunit"/>
    <property type="match status" value="1"/>
</dbReference>
<keyword evidence="11" id="KW-0460">Magnesium</keyword>
<evidence type="ECO:0000256" key="6">
    <source>
        <dbReference type="ARBA" id="ARBA00022490"/>
    </source>
</evidence>
<dbReference type="SUPFAM" id="SSF55681">
    <property type="entry name" value="Class II aaRS and biotin synthetases"/>
    <property type="match status" value="1"/>
</dbReference>
<keyword evidence="18" id="KW-1185">Reference proteome</keyword>
<evidence type="ECO:0000256" key="9">
    <source>
        <dbReference type="ARBA" id="ARBA00022741"/>
    </source>
</evidence>
<comment type="similarity">
    <text evidence="3">Belongs to the phenylalanyl-tRNA synthetase beta subunit family. Type 2 subfamily.</text>
</comment>
<evidence type="ECO:0000256" key="1">
    <source>
        <dbReference type="ARBA" id="ARBA00001946"/>
    </source>
</evidence>
<dbReference type="SUPFAM" id="SSF46955">
    <property type="entry name" value="Putative DNA-binding domain"/>
    <property type="match status" value="2"/>
</dbReference>
<dbReference type="InterPro" id="IPR020825">
    <property type="entry name" value="Phe-tRNA_synthase-like_B3/B4"/>
</dbReference>
<evidence type="ECO:0000313" key="17">
    <source>
        <dbReference type="EMBL" id="KAJ0408027.1"/>
    </source>
</evidence>
<proteinExistence type="inferred from homology"/>
<dbReference type="EC" id="6.1.1.20" evidence="5"/>
<dbReference type="CDD" id="cd00769">
    <property type="entry name" value="PheRS_beta_core"/>
    <property type="match status" value="1"/>
</dbReference>
<dbReference type="PROSITE" id="PS51483">
    <property type="entry name" value="B5"/>
    <property type="match status" value="1"/>
</dbReference>
<dbReference type="SUPFAM" id="SSF56037">
    <property type="entry name" value="PheT/TilS domain"/>
    <property type="match status" value="1"/>
</dbReference>
<dbReference type="Gene3D" id="3.30.56.10">
    <property type="match status" value="2"/>
</dbReference>
<accession>A0AAD5M856</accession>
<comment type="catalytic activity">
    <reaction evidence="15">
        <text>tRNA(Phe) + L-phenylalanine + ATP = L-phenylalanyl-tRNA(Phe) + AMP + diphosphate + H(+)</text>
        <dbReference type="Rhea" id="RHEA:19413"/>
        <dbReference type="Rhea" id="RHEA-COMP:9668"/>
        <dbReference type="Rhea" id="RHEA-COMP:9699"/>
        <dbReference type="ChEBI" id="CHEBI:15378"/>
        <dbReference type="ChEBI" id="CHEBI:30616"/>
        <dbReference type="ChEBI" id="CHEBI:33019"/>
        <dbReference type="ChEBI" id="CHEBI:58095"/>
        <dbReference type="ChEBI" id="CHEBI:78442"/>
        <dbReference type="ChEBI" id="CHEBI:78531"/>
        <dbReference type="ChEBI" id="CHEBI:456215"/>
        <dbReference type="EC" id="6.1.1.20"/>
    </reaction>
</comment>
<evidence type="ECO:0000256" key="14">
    <source>
        <dbReference type="ARBA" id="ARBA00033189"/>
    </source>
</evidence>
<evidence type="ECO:0000256" key="15">
    <source>
        <dbReference type="ARBA" id="ARBA00049255"/>
    </source>
</evidence>
<sequence>MPTVGVKRDELFAAIGQQFTDDEFDHLCFEFGIELDEITTEKALKQKELNKAALDDGGSDAVVYKIDVPANRYDLLCVEGIARALRIFMKKASPPHLRVVSPAAPLQQITVKPSTQLVRPFVVSAILRNVTFTQERYDSFIDLQDKLHQNICRRRTLVAIGTHDLDTIEGPFTYNALPPQQISFVPLSQTREFQAKELLDHYRTNVDCRHLKPYTDIIYDSPVYPVITDKNGVVLSLPPIINGEHSKITLATKNVFIECTATDITKAHIVLNTVIAMFSEYCAQPFTVEPVQIHYEEHKGAVATPDEQTPNLSNRSVEVQVKDIYSMLFGKAEPIDLDVARICELCSKMQLSATASADGQRVVVEVPPTRSDVLHAVDVMEDVGIAYGFNNIPQTIPSTMTIGGAQPLNKLGDLLRDEISRAGYIELLTHGLCSHDENFAFLNREDDGNSAVVLSNPATIEFEVVRTSLLPGVLKTIQNNKSMSVKEGLKLFEISDVVLLDDTTDVGARNSRRICASYTGHTDGFEVIHGLVDRVFQLLGIRCILENPEVVKTLPEYYAIEPSSGNRTFFPGRSADIVLYRKDQPALRLGTFGVLHPEVLRNFELLHPTSVVEMDLEPLV</sequence>
<dbReference type="InterPro" id="IPR005147">
    <property type="entry name" value="tRNA_synthase_B5-dom"/>
</dbReference>
<evidence type="ECO:0000256" key="2">
    <source>
        <dbReference type="ARBA" id="ARBA00004496"/>
    </source>
</evidence>
<evidence type="ECO:0000256" key="11">
    <source>
        <dbReference type="ARBA" id="ARBA00022842"/>
    </source>
</evidence>
<dbReference type="GO" id="GO:0005524">
    <property type="term" value="F:ATP binding"/>
    <property type="evidence" value="ECO:0007669"/>
    <property type="project" value="UniProtKB-KW"/>
</dbReference>
<dbReference type="InterPro" id="IPR040659">
    <property type="entry name" value="PhetRS_B1"/>
</dbReference>
<dbReference type="InterPro" id="IPR045864">
    <property type="entry name" value="aa-tRNA-synth_II/BPL/LPL"/>
</dbReference>
<keyword evidence="6" id="KW-0963">Cytoplasm</keyword>
<dbReference type="Pfam" id="PF18262">
    <property type="entry name" value="PhetRS_B1"/>
    <property type="match status" value="1"/>
</dbReference>
<dbReference type="FunFam" id="3.30.56.10:FF:000005">
    <property type="entry name" value="Phenylalanine--tRNA ligase beta subunit"/>
    <property type="match status" value="1"/>
</dbReference>
<gene>
    <name evidence="17" type="ORF">P43SY_000231</name>
</gene>
<dbReference type="NCBIfam" id="TIGR00471">
    <property type="entry name" value="pheT_arch"/>
    <property type="match status" value="1"/>
</dbReference>
<organism evidence="17 18">
    <name type="scientific">Pythium insidiosum</name>
    <name type="common">Pythiosis disease agent</name>
    <dbReference type="NCBI Taxonomy" id="114742"/>
    <lineage>
        <taxon>Eukaryota</taxon>
        <taxon>Sar</taxon>
        <taxon>Stramenopiles</taxon>
        <taxon>Oomycota</taxon>
        <taxon>Peronosporomycetes</taxon>
        <taxon>Pythiales</taxon>
        <taxon>Pythiaceae</taxon>
        <taxon>Pythium</taxon>
    </lineage>
</organism>
<dbReference type="InterPro" id="IPR005146">
    <property type="entry name" value="B3/B4_tRNA-bd"/>
</dbReference>
<dbReference type="GO" id="GO:0004826">
    <property type="term" value="F:phenylalanine-tRNA ligase activity"/>
    <property type="evidence" value="ECO:0007669"/>
    <property type="project" value="UniProtKB-EC"/>
</dbReference>
<keyword evidence="12" id="KW-0648">Protein biosynthesis</keyword>
<dbReference type="GO" id="GO:0000287">
    <property type="term" value="F:magnesium ion binding"/>
    <property type="evidence" value="ECO:0007669"/>
    <property type="project" value="InterPro"/>
</dbReference>
<feature type="domain" description="B5" evidence="16">
    <location>
        <begin position="312"/>
        <end position="394"/>
    </location>
</feature>
<dbReference type="InterPro" id="IPR009061">
    <property type="entry name" value="DNA-bd_dom_put_sf"/>
</dbReference>
<comment type="subunit">
    <text evidence="4">Tetramer of two alpha and two beta subunits.</text>
</comment>
<dbReference type="Gene3D" id="3.50.40.10">
    <property type="entry name" value="Phenylalanyl-trna Synthetase, Chain B, domain 3"/>
    <property type="match status" value="1"/>
</dbReference>
<evidence type="ECO:0000256" key="10">
    <source>
        <dbReference type="ARBA" id="ARBA00022840"/>
    </source>
</evidence>
<dbReference type="InterPro" id="IPR041616">
    <property type="entry name" value="PheRS_beta_core"/>
</dbReference>
<dbReference type="InterPro" id="IPR045060">
    <property type="entry name" value="Phe-tRNA-ligase_IIc_bsu"/>
</dbReference>
<protein>
    <recommendedName>
        <fullName evidence="5">phenylalanine--tRNA ligase</fullName>
        <ecNumber evidence="5">6.1.1.20</ecNumber>
    </recommendedName>
    <alternativeName>
        <fullName evidence="14">Phenylalanyl-tRNA synthetase beta subunit</fullName>
    </alternativeName>
</protein>
<keyword evidence="13" id="KW-0030">Aminoacyl-tRNA synthetase</keyword>
<keyword evidence="10" id="KW-0067">ATP-binding</keyword>
<dbReference type="InterPro" id="IPR004531">
    <property type="entry name" value="Phe-tRNA-synth_IIc_bsu_arc_euk"/>
</dbReference>
<dbReference type="AlphaFoldDB" id="A0AAD5M856"/>
<comment type="caution">
    <text evidence="17">The sequence shown here is derived from an EMBL/GenBank/DDBJ whole genome shotgun (WGS) entry which is preliminary data.</text>
</comment>
<dbReference type="Proteomes" id="UP001209570">
    <property type="component" value="Unassembled WGS sequence"/>
</dbReference>
<evidence type="ECO:0000256" key="7">
    <source>
        <dbReference type="ARBA" id="ARBA00022598"/>
    </source>
</evidence>
<dbReference type="Pfam" id="PF03483">
    <property type="entry name" value="B3_4"/>
    <property type="match status" value="1"/>
</dbReference>
<dbReference type="GO" id="GO:0009328">
    <property type="term" value="C:phenylalanine-tRNA ligase complex"/>
    <property type="evidence" value="ECO:0007669"/>
    <property type="project" value="TreeGrafter"/>
</dbReference>
<evidence type="ECO:0000256" key="3">
    <source>
        <dbReference type="ARBA" id="ARBA00007438"/>
    </source>
</evidence>
<dbReference type="PANTHER" id="PTHR10947">
    <property type="entry name" value="PHENYLALANYL-TRNA SYNTHETASE BETA CHAIN AND LEUCINE-RICH REPEAT-CONTAINING PROTEIN 47"/>
    <property type="match status" value="1"/>
</dbReference>